<sequence>MDESIASVKGTNGTLYLFKDKITFDRSSFLAKMTTDFRGNRTILLDSIKAVEFKKPTLFLSGYLQIIVNPEMTVSQNPFINTKDSYLIKDPNTIVLGASRKKVAYDSEDLYNKLMDLISD</sequence>
<dbReference type="Proteomes" id="UP000051249">
    <property type="component" value="Unassembled WGS sequence"/>
</dbReference>
<dbReference type="InterPro" id="IPR027860">
    <property type="entry name" value="DUF4429"/>
</dbReference>
<dbReference type="EMBL" id="JQCQ01000007">
    <property type="protein sequence ID" value="KRO25663.1"/>
    <property type="molecule type" value="Genomic_DNA"/>
</dbReference>
<feature type="domain" description="DUF4429" evidence="1">
    <location>
        <begin position="20"/>
        <end position="104"/>
    </location>
</feature>
<protein>
    <recommendedName>
        <fullName evidence="1">DUF4429 domain-containing protein</fullName>
    </recommendedName>
</protein>
<gene>
    <name evidence="2" type="ORF">IV88_GL001621</name>
</gene>
<dbReference type="Pfam" id="PF14472">
    <property type="entry name" value="DUF4429"/>
    <property type="match status" value="1"/>
</dbReference>
<proteinExistence type="predicted"/>
<dbReference type="RefSeq" id="WP_057798522.1">
    <property type="nucleotide sequence ID" value="NZ_BJZZ01000007.1"/>
</dbReference>
<evidence type="ECO:0000259" key="1">
    <source>
        <dbReference type="Pfam" id="PF14472"/>
    </source>
</evidence>
<keyword evidence="3" id="KW-1185">Reference proteome</keyword>
<dbReference type="PATRIC" id="fig|480391.4.peg.1651"/>
<reference evidence="2 3" key="1">
    <citation type="journal article" date="2015" name="Genome Announc.">
        <title>Expanding the biotechnology potential of lactobacilli through comparative genomics of 213 strains and associated genera.</title>
        <authorList>
            <person name="Sun Z."/>
            <person name="Harris H.M."/>
            <person name="McCann A."/>
            <person name="Guo C."/>
            <person name="Argimon S."/>
            <person name="Zhang W."/>
            <person name="Yang X."/>
            <person name="Jeffery I.B."/>
            <person name="Cooney J.C."/>
            <person name="Kagawa T.F."/>
            <person name="Liu W."/>
            <person name="Song Y."/>
            <person name="Salvetti E."/>
            <person name="Wrobel A."/>
            <person name="Rasinkangas P."/>
            <person name="Parkhill J."/>
            <person name="Rea M.C."/>
            <person name="O'Sullivan O."/>
            <person name="Ritari J."/>
            <person name="Douillard F.P."/>
            <person name="Paul Ross R."/>
            <person name="Yang R."/>
            <person name="Briner A.E."/>
            <person name="Felis G.E."/>
            <person name="de Vos W.M."/>
            <person name="Barrangou R."/>
            <person name="Klaenhammer T.R."/>
            <person name="Caufield P.W."/>
            <person name="Cui Y."/>
            <person name="Zhang H."/>
            <person name="O'Toole P.W."/>
        </authorList>
    </citation>
    <scope>NUCLEOTIDE SEQUENCE [LARGE SCALE GENOMIC DNA]</scope>
    <source>
        <strain evidence="2 3">DSM 23026</strain>
    </source>
</reference>
<comment type="caution">
    <text evidence="2">The sequence shown here is derived from an EMBL/GenBank/DDBJ whole genome shotgun (WGS) entry which is preliminary data.</text>
</comment>
<evidence type="ECO:0000313" key="2">
    <source>
        <dbReference type="EMBL" id="KRO25663.1"/>
    </source>
</evidence>
<evidence type="ECO:0000313" key="3">
    <source>
        <dbReference type="Proteomes" id="UP000051249"/>
    </source>
</evidence>
<name>A0A0R2NIN6_9LACO</name>
<dbReference type="OrthoDB" id="2307739at2"/>
<organism evidence="2 3">
    <name type="scientific">Pediococcus argentinicus</name>
    <dbReference type="NCBI Taxonomy" id="480391"/>
    <lineage>
        <taxon>Bacteria</taxon>
        <taxon>Bacillati</taxon>
        <taxon>Bacillota</taxon>
        <taxon>Bacilli</taxon>
        <taxon>Lactobacillales</taxon>
        <taxon>Lactobacillaceae</taxon>
        <taxon>Pediococcus</taxon>
    </lineage>
</organism>
<accession>A0A0R2NIN6</accession>
<dbReference type="AlphaFoldDB" id="A0A0R2NIN6"/>